<dbReference type="SMART" id="SM00382">
    <property type="entry name" value="AAA"/>
    <property type="match status" value="1"/>
</dbReference>
<dbReference type="GO" id="GO:0005524">
    <property type="term" value="F:ATP binding"/>
    <property type="evidence" value="ECO:0007669"/>
    <property type="project" value="UniProtKB-KW"/>
</dbReference>
<name>A0AAX3EQZ8_PAEUR</name>
<accession>A0AAX3EQZ8</accession>
<keyword evidence="7" id="KW-1185">Reference proteome</keyword>
<proteinExistence type="predicted"/>
<reference evidence="6" key="1">
    <citation type="submission" date="2022-07" db="EMBL/GenBank/DDBJ databases">
        <authorList>
            <person name="Wu T."/>
        </authorList>
    </citation>
    <scope>NUCLEOTIDE SEQUENCE</scope>
    <source>
        <strain evidence="6">SD-1</strain>
    </source>
</reference>
<evidence type="ECO:0000313" key="7">
    <source>
        <dbReference type="Proteomes" id="UP001163293"/>
    </source>
</evidence>
<feature type="domain" description="ABC transporter" evidence="5">
    <location>
        <begin position="248"/>
        <end position="489"/>
    </location>
</feature>
<dbReference type="Pfam" id="PF00005">
    <property type="entry name" value="ABC_tran"/>
    <property type="match status" value="2"/>
</dbReference>
<dbReference type="Gene3D" id="3.40.50.300">
    <property type="entry name" value="P-loop containing nucleotide triphosphate hydrolases"/>
    <property type="match status" value="2"/>
</dbReference>
<evidence type="ECO:0000256" key="3">
    <source>
        <dbReference type="ARBA" id="ARBA00022741"/>
    </source>
</evidence>
<dbReference type="GO" id="GO:0016887">
    <property type="term" value="F:ATP hydrolysis activity"/>
    <property type="evidence" value="ECO:0007669"/>
    <property type="project" value="InterPro"/>
</dbReference>
<dbReference type="InterPro" id="IPR027417">
    <property type="entry name" value="P-loop_NTPase"/>
</dbReference>
<dbReference type="AlphaFoldDB" id="A0AAX3EQZ8"/>
<dbReference type="EMBL" id="CP101185">
    <property type="protein sequence ID" value="UYV99622.1"/>
    <property type="molecule type" value="Genomic_DNA"/>
</dbReference>
<evidence type="ECO:0000313" key="6">
    <source>
        <dbReference type="EMBL" id="UYV99622.1"/>
    </source>
</evidence>
<dbReference type="PROSITE" id="PS50893">
    <property type="entry name" value="ABC_TRANSPORTER_2"/>
    <property type="match status" value="2"/>
</dbReference>
<dbReference type="InterPro" id="IPR050107">
    <property type="entry name" value="ABC_carbohydrate_import_ATPase"/>
</dbReference>
<dbReference type="GeneID" id="79885257"/>
<organism evidence="6 7">
    <name type="scientific">Paenarthrobacter ureafaciens</name>
    <dbReference type="NCBI Taxonomy" id="37931"/>
    <lineage>
        <taxon>Bacteria</taxon>
        <taxon>Bacillati</taxon>
        <taxon>Actinomycetota</taxon>
        <taxon>Actinomycetes</taxon>
        <taxon>Micrococcales</taxon>
        <taxon>Micrococcaceae</taxon>
        <taxon>Paenarthrobacter</taxon>
    </lineage>
</organism>
<dbReference type="InterPro" id="IPR003439">
    <property type="entry name" value="ABC_transporter-like_ATP-bd"/>
</dbReference>
<protein>
    <submittedName>
        <fullName evidence="6">Sugar ABC transporter ATP-binding protein</fullName>
    </submittedName>
</protein>
<dbReference type="PANTHER" id="PTHR43790:SF9">
    <property type="entry name" value="GALACTOFURANOSE TRANSPORTER ATP-BINDING PROTEIN YTFR"/>
    <property type="match status" value="1"/>
</dbReference>
<sequence>MDLLLHVDDIRASHDQRRILRGVGFSLHRGEILGLIGTNGAGKTTLMDVLTGSHLPNGGRMSLAGENFNPDSLEAAQACGVGLIPQNFRLDPEQTVAKAIFRRTFQAAKPHPELRAQAAKLIAEVGVDLDPDAKVGVLVRAEQALVEVLRMVAEEAQLVIMDEVAASLPDHDVAVLHKVLRMLTGQGRAIIYITHRLDEVRSIAHRIAVLREGVVHRILDASQCTVEELALLLLQKEPESSDRPNGLLEDQEVLRVVNLSVAEDIRDVTFTVAKGEIFGLVGTHRSGTYALVEALAGVRAMTCGEIHVNGEQVDLQSETDARHRKIGFLPDSDHNFHEDPSIAEELQQGRNRQAGASSVEDEVSQLRGVIDVVQQMRIKTGNIQGTMSTLSGGDHQKVRLARWMAAECDILILSHPSRGIDIGAKEIVYRMLRELCETGVAIILHSSDLSELVGWCHRIGVMRDGELVSIEANANTNEDVLVHHMLGDKFASGNSPARRSKGVTDTLLPG</sequence>
<evidence type="ECO:0000256" key="4">
    <source>
        <dbReference type="ARBA" id="ARBA00022840"/>
    </source>
</evidence>
<keyword evidence="4 6" id="KW-0067">ATP-binding</keyword>
<dbReference type="SUPFAM" id="SSF52540">
    <property type="entry name" value="P-loop containing nucleoside triphosphate hydrolases"/>
    <property type="match status" value="2"/>
</dbReference>
<evidence type="ECO:0000256" key="1">
    <source>
        <dbReference type="ARBA" id="ARBA00022448"/>
    </source>
</evidence>
<evidence type="ECO:0000259" key="5">
    <source>
        <dbReference type="PROSITE" id="PS50893"/>
    </source>
</evidence>
<dbReference type="PANTHER" id="PTHR43790">
    <property type="entry name" value="CARBOHYDRATE TRANSPORT ATP-BINDING PROTEIN MG119-RELATED"/>
    <property type="match status" value="1"/>
</dbReference>
<dbReference type="RefSeq" id="WP_021470442.1">
    <property type="nucleotide sequence ID" value="NZ_CP014574.1"/>
</dbReference>
<gene>
    <name evidence="6" type="ORF">NL394_10635</name>
</gene>
<feature type="domain" description="ABC transporter" evidence="5">
    <location>
        <begin position="5"/>
        <end position="237"/>
    </location>
</feature>
<keyword evidence="3" id="KW-0547">Nucleotide-binding</keyword>
<keyword evidence="1" id="KW-0813">Transport</keyword>
<dbReference type="CDD" id="cd03215">
    <property type="entry name" value="ABC_Carb_Monos_II"/>
    <property type="match status" value="1"/>
</dbReference>
<dbReference type="InterPro" id="IPR003593">
    <property type="entry name" value="AAA+_ATPase"/>
</dbReference>
<dbReference type="Proteomes" id="UP001163293">
    <property type="component" value="Chromosome"/>
</dbReference>
<keyword evidence="2" id="KW-0677">Repeat</keyword>
<evidence type="ECO:0000256" key="2">
    <source>
        <dbReference type="ARBA" id="ARBA00022737"/>
    </source>
</evidence>